<organism evidence="2 3">
    <name type="scientific">Thiothrix eikelboomii</name>
    <dbReference type="NCBI Taxonomy" id="92487"/>
    <lineage>
        <taxon>Bacteria</taxon>
        <taxon>Pseudomonadati</taxon>
        <taxon>Pseudomonadota</taxon>
        <taxon>Gammaproteobacteria</taxon>
        <taxon>Thiotrichales</taxon>
        <taxon>Thiotrichaceae</taxon>
        <taxon>Thiothrix</taxon>
    </lineage>
</organism>
<name>A0A1T4VVA1_9GAMM</name>
<evidence type="ECO:0000313" key="2">
    <source>
        <dbReference type="EMBL" id="SKA68765.1"/>
    </source>
</evidence>
<dbReference type="Proteomes" id="UP000190460">
    <property type="component" value="Unassembled WGS sequence"/>
</dbReference>
<proteinExistence type="predicted"/>
<evidence type="ECO:0000259" key="1">
    <source>
        <dbReference type="Pfam" id="PF01464"/>
    </source>
</evidence>
<feature type="domain" description="Transglycosylase SLT" evidence="1">
    <location>
        <begin position="108"/>
        <end position="226"/>
    </location>
</feature>
<dbReference type="SUPFAM" id="SSF53955">
    <property type="entry name" value="Lysozyme-like"/>
    <property type="match status" value="1"/>
</dbReference>
<reference evidence="2 3" key="1">
    <citation type="submission" date="2017-02" db="EMBL/GenBank/DDBJ databases">
        <authorList>
            <person name="Peterson S.W."/>
        </authorList>
    </citation>
    <scope>NUCLEOTIDE SEQUENCE [LARGE SCALE GENOMIC DNA]</scope>
    <source>
        <strain evidence="2 3">ATCC 49788</strain>
    </source>
</reference>
<gene>
    <name evidence="2" type="ORF">SAMN02745130_00358</name>
</gene>
<keyword evidence="3" id="KW-1185">Reference proteome</keyword>
<evidence type="ECO:0000313" key="3">
    <source>
        <dbReference type="Proteomes" id="UP000190460"/>
    </source>
</evidence>
<sequence>MFLLSKHWLVSLIIIFSLGFSTLSAAEPAWQQALPTPTKPSLSRLAGYQQDLFQYFLSRSLQGKGKQAFQKVSQRVANNITWRNRKGNNAYLAAYERSYPFIKKVDLQQMPAIILLIPYLESQWQGTRGDPSGDYGYWQMVPEVVDELRTLDHAPSGIKKSSANTIRSKASLSTQAAQLHLRRYYFYFAKVAHHSETDAWLLTMTAYNWGAGNVKRLLADLEAKGIKANYSNFYQALYKKQRANPADISLRAAVEYVPSLWHIAQMLDDTY</sequence>
<dbReference type="Gene3D" id="1.10.530.10">
    <property type="match status" value="1"/>
</dbReference>
<dbReference type="Pfam" id="PF01464">
    <property type="entry name" value="SLT"/>
    <property type="match status" value="1"/>
</dbReference>
<protein>
    <submittedName>
        <fullName evidence="2">Transglycosylase SLT domain-containing protein</fullName>
    </submittedName>
</protein>
<dbReference type="RefSeq" id="WP_078920856.1">
    <property type="nucleotide sequence ID" value="NZ_FUYB01000001.1"/>
</dbReference>
<dbReference type="AlphaFoldDB" id="A0A1T4VVA1"/>
<dbReference type="InterPro" id="IPR023346">
    <property type="entry name" value="Lysozyme-like_dom_sf"/>
</dbReference>
<dbReference type="STRING" id="92487.SAMN02745130_00358"/>
<dbReference type="OrthoDB" id="5622568at2"/>
<accession>A0A1T4VVA1</accession>
<dbReference type="InterPro" id="IPR008258">
    <property type="entry name" value="Transglycosylase_SLT_dom_1"/>
</dbReference>
<dbReference type="EMBL" id="FUYB01000001">
    <property type="protein sequence ID" value="SKA68765.1"/>
    <property type="molecule type" value="Genomic_DNA"/>
</dbReference>